<evidence type="ECO:0000313" key="2">
    <source>
        <dbReference type="Proteomes" id="UP000324705"/>
    </source>
</evidence>
<gene>
    <name evidence="1" type="ORF">TRITD_6Bv1G201220</name>
</gene>
<dbReference type="Gene3D" id="1.10.1870.10">
    <property type="entry name" value="Domain 3, Saccharopine reductase"/>
    <property type="match status" value="1"/>
</dbReference>
<keyword evidence="2" id="KW-1185">Reference proteome</keyword>
<protein>
    <submittedName>
        <fullName evidence="1">Uncharacterized protein</fullName>
    </submittedName>
</protein>
<organism evidence="1 2">
    <name type="scientific">Triticum turgidum subsp. durum</name>
    <name type="common">Durum wheat</name>
    <name type="synonym">Triticum durum</name>
    <dbReference type="NCBI Taxonomy" id="4567"/>
    <lineage>
        <taxon>Eukaryota</taxon>
        <taxon>Viridiplantae</taxon>
        <taxon>Streptophyta</taxon>
        <taxon>Embryophyta</taxon>
        <taxon>Tracheophyta</taxon>
        <taxon>Spermatophyta</taxon>
        <taxon>Magnoliopsida</taxon>
        <taxon>Liliopsida</taxon>
        <taxon>Poales</taxon>
        <taxon>Poaceae</taxon>
        <taxon>BOP clade</taxon>
        <taxon>Pooideae</taxon>
        <taxon>Triticodae</taxon>
        <taxon>Triticeae</taxon>
        <taxon>Triticinae</taxon>
        <taxon>Triticum</taxon>
    </lineage>
</organism>
<proteinExistence type="predicted"/>
<reference evidence="1 2" key="1">
    <citation type="submission" date="2017-09" db="EMBL/GenBank/DDBJ databases">
        <authorList>
            <consortium name="International Durum Wheat Genome Sequencing Consortium (IDWGSC)"/>
            <person name="Milanesi L."/>
        </authorList>
    </citation>
    <scope>NUCLEOTIDE SEQUENCE [LARGE SCALE GENOMIC DNA]</scope>
    <source>
        <strain evidence="2">cv. Svevo</strain>
    </source>
</reference>
<accession>A0A9R0YVY9</accession>
<dbReference type="AlphaFoldDB" id="A0A9R0YVY9"/>
<sequence>MAILAKIGFFDAENHPLLQETNRPTYRNFLNELLNVNNISTSNTKINGEESGGHDDELVSRLMMLGHCKEKELAVKILKTIKLVSDPLCSMSYAISFQIPSLVQTVLVPF</sequence>
<dbReference type="Proteomes" id="UP000324705">
    <property type="component" value="Chromosome 6B"/>
</dbReference>
<dbReference type="EMBL" id="LT934122">
    <property type="protein sequence ID" value="VAI61793.1"/>
    <property type="molecule type" value="Genomic_DNA"/>
</dbReference>
<dbReference type="Gramene" id="TRITD6Bv1G201220.18">
    <property type="protein sequence ID" value="TRITD6Bv1G201220.18"/>
    <property type="gene ID" value="TRITD6Bv1G201220"/>
</dbReference>
<name>A0A9R0YVY9_TRITD</name>
<evidence type="ECO:0000313" key="1">
    <source>
        <dbReference type="EMBL" id="VAI61793.1"/>
    </source>
</evidence>